<dbReference type="PANTHER" id="PTHR44757:SF2">
    <property type="entry name" value="BIOFILM ARCHITECTURE MAINTENANCE PROTEIN MBAA"/>
    <property type="match status" value="1"/>
</dbReference>
<keyword evidence="6 7" id="KW-0472">Membrane</keyword>
<dbReference type="Pfam" id="PF08448">
    <property type="entry name" value="PAS_4"/>
    <property type="match status" value="1"/>
</dbReference>
<dbReference type="GO" id="GO:0005886">
    <property type="term" value="C:plasma membrane"/>
    <property type="evidence" value="ECO:0007669"/>
    <property type="project" value="UniProtKB-SubCell"/>
</dbReference>
<dbReference type="SUPFAM" id="SSF55781">
    <property type="entry name" value="GAF domain-like"/>
    <property type="match status" value="1"/>
</dbReference>
<evidence type="ECO:0000256" key="1">
    <source>
        <dbReference type="ARBA" id="ARBA00001946"/>
    </source>
</evidence>
<dbReference type="SUPFAM" id="SSF55073">
    <property type="entry name" value="Nucleotide cyclase"/>
    <property type="match status" value="1"/>
</dbReference>
<dbReference type="AlphaFoldDB" id="A0A061JUN2"/>
<dbReference type="PROSITE" id="PS50887">
    <property type="entry name" value="GGDEF"/>
    <property type="match status" value="1"/>
</dbReference>
<comment type="subcellular location">
    <subcellularLocation>
        <location evidence="2">Cell inner membrane</location>
    </subcellularLocation>
</comment>
<dbReference type="InterPro" id="IPR013655">
    <property type="entry name" value="PAS_fold_3"/>
</dbReference>
<protein>
    <recommendedName>
        <fullName evidence="14">Diguanylate cyclase</fullName>
    </recommendedName>
</protein>
<dbReference type="NCBIfam" id="TIGR00254">
    <property type="entry name" value="GGDEF"/>
    <property type="match status" value="1"/>
</dbReference>
<keyword evidence="4" id="KW-0808">Transferase</keyword>
<dbReference type="SMART" id="SM00086">
    <property type="entry name" value="PAC"/>
    <property type="match status" value="2"/>
</dbReference>
<evidence type="ECO:0000259" key="11">
    <source>
        <dbReference type="PROSITE" id="PS50887"/>
    </source>
</evidence>
<dbReference type="PROSITE" id="PS50113">
    <property type="entry name" value="PAC"/>
    <property type="match status" value="2"/>
</dbReference>
<keyword evidence="3 7" id="KW-0812">Transmembrane</keyword>
<dbReference type="SUPFAM" id="SSF55785">
    <property type="entry name" value="PYP-like sensor domain (PAS domain)"/>
    <property type="match status" value="2"/>
</dbReference>
<dbReference type="eggNOG" id="COG2203">
    <property type="taxonomic scope" value="Bacteria"/>
</dbReference>
<dbReference type="eggNOG" id="COG3614">
    <property type="taxonomic scope" value="Bacteria"/>
</dbReference>
<comment type="caution">
    <text evidence="12">The sequence shown here is derived from an EMBL/GenBank/DDBJ whole genome shotgun (WGS) entry which is preliminary data.</text>
</comment>
<dbReference type="Proteomes" id="UP000026923">
    <property type="component" value="Unassembled WGS sequence"/>
</dbReference>
<evidence type="ECO:0000256" key="5">
    <source>
        <dbReference type="ARBA" id="ARBA00022989"/>
    </source>
</evidence>
<dbReference type="RefSeq" id="WP_003292847.1">
    <property type="nucleotide sequence ID" value="NZ_KK020675.1"/>
</dbReference>
<keyword evidence="4" id="KW-0418">Kinase</keyword>
<proteinExistence type="predicted"/>
<gene>
    <name evidence="12" type="ORF">B597_008105</name>
</gene>
<dbReference type="Pfam" id="PF00990">
    <property type="entry name" value="GGDEF"/>
    <property type="match status" value="1"/>
</dbReference>
<evidence type="ECO:0000259" key="9">
    <source>
        <dbReference type="PROSITE" id="PS50113"/>
    </source>
</evidence>
<dbReference type="InterPro" id="IPR013656">
    <property type="entry name" value="PAS_4"/>
</dbReference>
<feature type="domain" description="PAS" evidence="8">
    <location>
        <begin position="625"/>
        <end position="693"/>
    </location>
</feature>
<feature type="domain" description="CHASE" evidence="10">
    <location>
        <begin position="77"/>
        <end position="243"/>
    </location>
</feature>
<dbReference type="InterPro" id="IPR052155">
    <property type="entry name" value="Biofilm_reg_signaling"/>
</dbReference>
<dbReference type="Gene3D" id="3.30.450.350">
    <property type="entry name" value="CHASE domain"/>
    <property type="match status" value="1"/>
</dbReference>
<dbReference type="Pfam" id="PF08447">
    <property type="entry name" value="PAS_3"/>
    <property type="match status" value="1"/>
</dbReference>
<dbReference type="Gene3D" id="3.30.450.40">
    <property type="match status" value="1"/>
</dbReference>
<dbReference type="SMART" id="SM00091">
    <property type="entry name" value="PAS"/>
    <property type="match status" value="2"/>
</dbReference>
<dbReference type="Pfam" id="PF03924">
    <property type="entry name" value="CHASE"/>
    <property type="match status" value="1"/>
</dbReference>
<dbReference type="CDD" id="cd01949">
    <property type="entry name" value="GGDEF"/>
    <property type="match status" value="1"/>
</dbReference>
<dbReference type="SMART" id="SM00267">
    <property type="entry name" value="GGDEF"/>
    <property type="match status" value="1"/>
</dbReference>
<dbReference type="SMART" id="SM01079">
    <property type="entry name" value="CHASE"/>
    <property type="match status" value="1"/>
</dbReference>
<feature type="domain" description="PAC" evidence="9">
    <location>
        <begin position="695"/>
        <end position="748"/>
    </location>
</feature>
<dbReference type="InterPro" id="IPR029016">
    <property type="entry name" value="GAF-like_dom_sf"/>
</dbReference>
<feature type="transmembrane region" description="Helical" evidence="7">
    <location>
        <begin position="312"/>
        <end position="332"/>
    </location>
</feature>
<evidence type="ECO:0000259" key="8">
    <source>
        <dbReference type="PROSITE" id="PS50112"/>
    </source>
</evidence>
<dbReference type="InterPro" id="IPR001610">
    <property type="entry name" value="PAC"/>
</dbReference>
<evidence type="ECO:0000256" key="4">
    <source>
        <dbReference type="ARBA" id="ARBA00022777"/>
    </source>
</evidence>
<evidence type="ECO:0000256" key="2">
    <source>
        <dbReference type="ARBA" id="ARBA00004533"/>
    </source>
</evidence>
<evidence type="ECO:0000259" key="10">
    <source>
        <dbReference type="PROSITE" id="PS50839"/>
    </source>
</evidence>
<feature type="domain" description="GGDEF" evidence="11">
    <location>
        <begin position="780"/>
        <end position="918"/>
    </location>
</feature>
<evidence type="ECO:0000256" key="7">
    <source>
        <dbReference type="SAM" id="Phobius"/>
    </source>
</evidence>
<dbReference type="CDD" id="cd00130">
    <property type="entry name" value="PAS"/>
    <property type="match status" value="1"/>
</dbReference>
<evidence type="ECO:0000256" key="3">
    <source>
        <dbReference type="ARBA" id="ARBA00022692"/>
    </source>
</evidence>
<dbReference type="Gene3D" id="3.30.450.20">
    <property type="entry name" value="PAS domain"/>
    <property type="match status" value="2"/>
</dbReference>
<dbReference type="InterPro" id="IPR000160">
    <property type="entry name" value="GGDEF_dom"/>
</dbReference>
<dbReference type="PROSITE" id="PS50112">
    <property type="entry name" value="PAS"/>
    <property type="match status" value="1"/>
</dbReference>
<organism evidence="12 13">
    <name type="scientific">Stutzerimonas stutzeri KOS6</name>
    <dbReference type="NCBI Taxonomy" id="1218352"/>
    <lineage>
        <taxon>Bacteria</taxon>
        <taxon>Pseudomonadati</taxon>
        <taxon>Pseudomonadota</taxon>
        <taxon>Gammaproteobacteria</taxon>
        <taxon>Pseudomonadales</taxon>
        <taxon>Pseudomonadaceae</taxon>
        <taxon>Stutzerimonas</taxon>
    </lineage>
</organism>
<evidence type="ECO:0000256" key="6">
    <source>
        <dbReference type="ARBA" id="ARBA00023136"/>
    </source>
</evidence>
<dbReference type="InterPro" id="IPR043128">
    <property type="entry name" value="Rev_trsase/Diguanyl_cyclase"/>
</dbReference>
<name>A0A061JUN2_STUST</name>
<feature type="domain" description="PAC" evidence="9">
    <location>
        <begin position="420"/>
        <end position="472"/>
    </location>
</feature>
<dbReference type="InterPro" id="IPR042240">
    <property type="entry name" value="CHASE_sf"/>
</dbReference>
<dbReference type="HOGENOM" id="CLU_000445_70_59_6"/>
<accession>A0A061JUN2</accession>
<dbReference type="GO" id="GO:0016301">
    <property type="term" value="F:kinase activity"/>
    <property type="evidence" value="ECO:0007669"/>
    <property type="project" value="UniProtKB-KW"/>
</dbReference>
<dbReference type="EMBL" id="AMCZ02000007">
    <property type="protein sequence ID" value="EWC41914.1"/>
    <property type="molecule type" value="Genomic_DNA"/>
</dbReference>
<evidence type="ECO:0008006" key="14">
    <source>
        <dbReference type="Google" id="ProtNLM"/>
    </source>
</evidence>
<dbReference type="InterPro" id="IPR000700">
    <property type="entry name" value="PAS-assoc_C"/>
</dbReference>
<dbReference type="InterPro" id="IPR000014">
    <property type="entry name" value="PAS"/>
</dbReference>
<dbReference type="PROSITE" id="PS50839">
    <property type="entry name" value="CHASE"/>
    <property type="match status" value="1"/>
</dbReference>
<reference evidence="12 13" key="1">
    <citation type="journal article" date="2013" name="Genome Announc.">
        <title>Draft Genome of the Nitrogen-Fixing Bacterium Pseudomonas stutzeri Strain KOS6 Isolated from Industrial Hydrocarbon Sludge.</title>
        <authorList>
            <person name="Grigoryeva T.V."/>
            <person name="Laikov A.V."/>
            <person name="Naumova R.P."/>
            <person name="Manolov A.I."/>
            <person name="Larin A.K."/>
            <person name="Karpova I.Y."/>
            <person name="Semashko T.A."/>
            <person name="Alexeev D.G."/>
            <person name="Kostryukova E.S."/>
            <person name="Muller R."/>
            <person name="Govorun V.M."/>
        </authorList>
    </citation>
    <scope>NUCLEOTIDE SEQUENCE [LARGE SCALE GENOMIC DNA]</scope>
    <source>
        <strain evidence="12 13">KOS6</strain>
    </source>
</reference>
<keyword evidence="5 7" id="KW-1133">Transmembrane helix</keyword>
<dbReference type="InterPro" id="IPR006189">
    <property type="entry name" value="CHASE_dom"/>
</dbReference>
<dbReference type="FunFam" id="3.30.70.270:FF:000001">
    <property type="entry name" value="Diguanylate cyclase domain protein"/>
    <property type="match status" value="1"/>
</dbReference>
<dbReference type="eggNOG" id="COG5001">
    <property type="taxonomic scope" value="Bacteria"/>
</dbReference>
<evidence type="ECO:0000313" key="13">
    <source>
        <dbReference type="Proteomes" id="UP000026923"/>
    </source>
</evidence>
<dbReference type="Gene3D" id="3.30.70.270">
    <property type="match status" value="1"/>
</dbReference>
<sequence length="961" mass="107095">MTMLEHALTKGPRGMPFLVLLCGLLCTAAVWFTLYATQEKAADQKFQQLGDEVLEAIEKRMSSHRQILLSSAGLFEVSNDVSREDWRRFVQRMNLESNYPGILGLGYSQAVRPEQLNAFEEGVRQEGFAEFTIKPAGKRDLYTSIIYLEPFEGRNLAALGFDMFSEPIRRAAMTRAVETGMAQLSGKVTLVQENNGPAQAGLLMYVPVYQSGAVLSSPEQRWEALRGFVYSPYRVNDLMRAILDGRDLQVDFALHTGVLGSPEQLIFNSHPRIESADLPSRTKRLELFGQPLYVSFYPQPGFYEDFHQGQGLLLVLGIVISLLLFLLAQVLANGQRRAITQLRVLEKSEARLGAIAMVSNDLIWELDVESRTLSHNQRSSVSQLPKSLMIDDWLRCIHPDDKQQLVESFLHALEGKDLTWVAEFRYLDRYSNIGILESKAAFLRNEEGKAIHVVGGAQDLTRRRKMQSAMMNMAASVADLEDEQFFTALLRNLVHGLEADGGCIAKIDEEDPSTARTLAVVVDGERVNDFSYPVAGSPCENLLSNKECFVPENLAERFPHASGVPGIQPRTYVGGQLLDEQGVVIGFIYVLYRTPVERTDFMTSVLQVFAVRAAAEIRRIEADKKLREQADLLDHAKESIIVLDLDLNVRFWNKGAEEMYGIARSNAIGHNVSQFYAEASALSFALSETLHNDQFSGEFQQVVESNTSTAVVDENWTLIRDASGTPKSILKVGIDVTDRNEAEAQIKKLAYFDTLTDLPNRRLFMERLKDATESSTASGRSSALLFIDLDNFKNLNDLHGHLKGDEFLVSVSRVLSKTVRKGDTVARLGGDEFVIIITELDANRSIAKQQASQVAKSIIKAFENPLDIQHLVVYATASIGITVFNDASHHLGELLRQADLAMYEAKDFGRNTYRIYDARNDEALNTADSTPFGHSAHADPDTCSTIIRTGSRSAATQGWHC</sequence>
<dbReference type="NCBIfam" id="TIGR00229">
    <property type="entry name" value="sensory_box"/>
    <property type="match status" value="1"/>
</dbReference>
<comment type="cofactor">
    <cofactor evidence="1">
        <name>Mg(2+)</name>
        <dbReference type="ChEBI" id="CHEBI:18420"/>
    </cofactor>
</comment>
<evidence type="ECO:0000313" key="12">
    <source>
        <dbReference type="EMBL" id="EWC41914.1"/>
    </source>
</evidence>
<dbReference type="PANTHER" id="PTHR44757">
    <property type="entry name" value="DIGUANYLATE CYCLASE DGCP"/>
    <property type="match status" value="1"/>
</dbReference>
<dbReference type="GO" id="GO:0007165">
    <property type="term" value="P:signal transduction"/>
    <property type="evidence" value="ECO:0007669"/>
    <property type="project" value="UniProtKB-ARBA"/>
</dbReference>
<dbReference type="InterPro" id="IPR029787">
    <property type="entry name" value="Nucleotide_cyclase"/>
</dbReference>
<dbReference type="InterPro" id="IPR035965">
    <property type="entry name" value="PAS-like_dom_sf"/>
</dbReference>